<gene>
    <name evidence="4" type="ORF">HK107_09220</name>
</gene>
<dbReference type="AlphaFoldDB" id="A0A7Y3RLW1"/>
<dbReference type="InterPro" id="IPR010998">
    <property type="entry name" value="Integrase_recombinase_N"/>
</dbReference>
<dbReference type="GO" id="GO:0003677">
    <property type="term" value="F:DNA binding"/>
    <property type="evidence" value="ECO:0007669"/>
    <property type="project" value="UniProtKB-KW"/>
</dbReference>
<evidence type="ECO:0000256" key="2">
    <source>
        <dbReference type="ARBA" id="ARBA00023172"/>
    </source>
</evidence>
<evidence type="ECO:0000259" key="3">
    <source>
        <dbReference type="Pfam" id="PF20172"/>
    </source>
</evidence>
<proteinExistence type="predicted"/>
<dbReference type="Proteomes" id="UP000536835">
    <property type="component" value="Unassembled WGS sequence"/>
</dbReference>
<dbReference type="InterPro" id="IPR011010">
    <property type="entry name" value="DNA_brk_join_enz"/>
</dbReference>
<evidence type="ECO:0000313" key="4">
    <source>
        <dbReference type="EMBL" id="NNU16498.1"/>
    </source>
</evidence>
<name>A0A7Y3RLW1_9PROT</name>
<evidence type="ECO:0000313" key="5">
    <source>
        <dbReference type="Proteomes" id="UP000536835"/>
    </source>
</evidence>
<comment type="caution">
    <text evidence="4">The sequence shown here is derived from an EMBL/GenBank/DDBJ whole genome shotgun (WGS) entry which is preliminary data.</text>
</comment>
<keyword evidence="2" id="KW-0233">DNA recombination</keyword>
<keyword evidence="1" id="KW-0238">DNA-binding</keyword>
<dbReference type="EMBL" id="JABFCX010000003">
    <property type="protein sequence ID" value="NNU16498.1"/>
    <property type="molecule type" value="Genomic_DNA"/>
</dbReference>
<dbReference type="GO" id="GO:0015074">
    <property type="term" value="P:DNA integration"/>
    <property type="evidence" value="ECO:0007669"/>
    <property type="project" value="InterPro"/>
</dbReference>
<dbReference type="InterPro" id="IPR046668">
    <property type="entry name" value="DUF6538"/>
</dbReference>
<reference evidence="4 5" key="1">
    <citation type="submission" date="2020-05" db="EMBL/GenBank/DDBJ databases">
        <title>Parvularcula mediterraneae sp. nov., isolated from polypropylene straw from shallow seawater of the seashore of Laganas in Zakynthos island, Greece.</title>
        <authorList>
            <person name="Szabo I."/>
            <person name="Al-Omari J."/>
            <person name="Rado J."/>
            <person name="Szerdahelyi G.S."/>
        </authorList>
    </citation>
    <scope>NUCLEOTIDE SEQUENCE [LARGE SCALE GENOMIC DNA]</scope>
    <source>
        <strain evidence="4 5">ZS-1/3</strain>
    </source>
</reference>
<protein>
    <submittedName>
        <fullName evidence="4">Integrase</fullName>
    </submittedName>
</protein>
<dbReference type="InterPro" id="IPR013762">
    <property type="entry name" value="Integrase-like_cat_sf"/>
</dbReference>
<dbReference type="RefSeq" id="WP_173199003.1">
    <property type="nucleotide sequence ID" value="NZ_JABFCX010000003.1"/>
</dbReference>
<organism evidence="4 5">
    <name type="scientific">Parvularcula mediterranea</name>
    <dbReference type="NCBI Taxonomy" id="2732508"/>
    <lineage>
        <taxon>Bacteria</taxon>
        <taxon>Pseudomonadati</taxon>
        <taxon>Pseudomonadota</taxon>
        <taxon>Alphaproteobacteria</taxon>
        <taxon>Parvularculales</taxon>
        <taxon>Parvularculaceae</taxon>
        <taxon>Parvularcula</taxon>
    </lineage>
</organism>
<sequence length="474" mass="54134">MPKPPRKHDHYLLKRSGRYYYYRRVPEKYRDLDPRGTIKTALKTDSLEMARMRRDSLAHSDEELWKALELSLTEGDKSGTSVAIARRRYNAAQARALAYGFTYRPMDELIDEGKIEEIVARVLAIDNDTNGPKRSIRAHRETAEALLGAVPVPDVRVSDAFKLYLEDIAFDAQYGKSPAQKEVWLNTKKRSIGYFIQVIGDISMEAITREHAIDYKKWWAERLLPQADGSQSLKPATANRAIGDMRTLYQSYFEHVGQERTNPFRGIRFKAKTRTEVPAFENEWVRTRILEPGALSGLNPQLQVIVLMLIETGCRPSEIMNLDPEDFHLGHVVPHISIRAKEGREIKTETSIRDIPLVGVSLEAAKRMPGGFPHYRDKNNLFSASVVKAFRNRGLFPTPNHVIYSFRHAFEKRMQEANIDFGLRCLLMGHKTSRPAYGDGGSLAYRRDELLKIAHPFSESLFSEIDRSVSVEEA</sequence>
<dbReference type="GO" id="GO:0006310">
    <property type="term" value="P:DNA recombination"/>
    <property type="evidence" value="ECO:0007669"/>
    <property type="project" value="UniProtKB-KW"/>
</dbReference>
<dbReference type="Gene3D" id="1.10.150.130">
    <property type="match status" value="1"/>
</dbReference>
<feature type="domain" description="DUF6538" evidence="3">
    <location>
        <begin position="11"/>
        <end position="69"/>
    </location>
</feature>
<dbReference type="Pfam" id="PF20172">
    <property type="entry name" value="DUF6538"/>
    <property type="match status" value="1"/>
</dbReference>
<keyword evidence="5" id="KW-1185">Reference proteome</keyword>
<evidence type="ECO:0000256" key="1">
    <source>
        <dbReference type="ARBA" id="ARBA00023125"/>
    </source>
</evidence>
<dbReference type="SUPFAM" id="SSF56349">
    <property type="entry name" value="DNA breaking-rejoining enzymes"/>
    <property type="match status" value="1"/>
</dbReference>
<accession>A0A7Y3RLW1</accession>
<dbReference type="Gene3D" id="1.10.443.10">
    <property type="entry name" value="Intergrase catalytic core"/>
    <property type="match status" value="1"/>
</dbReference>